<dbReference type="AlphaFoldDB" id="A0A212JA19"/>
<feature type="domain" description="Methyltransferase type 11" evidence="1">
    <location>
        <begin position="42"/>
        <end position="132"/>
    </location>
</feature>
<gene>
    <name evidence="2" type="ORF">KL86DPRO_11017</name>
</gene>
<dbReference type="PANTHER" id="PTHR42912">
    <property type="entry name" value="METHYLTRANSFERASE"/>
    <property type="match status" value="1"/>
</dbReference>
<proteinExistence type="predicted"/>
<dbReference type="InterPro" id="IPR029063">
    <property type="entry name" value="SAM-dependent_MTases_sf"/>
</dbReference>
<dbReference type="CDD" id="cd02440">
    <property type="entry name" value="AdoMet_MTases"/>
    <property type="match status" value="1"/>
</dbReference>
<dbReference type="GO" id="GO:0032259">
    <property type="term" value="P:methylation"/>
    <property type="evidence" value="ECO:0007669"/>
    <property type="project" value="UniProtKB-KW"/>
</dbReference>
<organism evidence="2">
    <name type="scientific">uncultured delta proteobacterium</name>
    <dbReference type="NCBI Taxonomy" id="34034"/>
    <lineage>
        <taxon>Bacteria</taxon>
        <taxon>Deltaproteobacteria</taxon>
        <taxon>environmental samples</taxon>
    </lineage>
</organism>
<dbReference type="EMBL" id="FLUQ01000001">
    <property type="protein sequence ID" value="SBV96272.1"/>
    <property type="molecule type" value="Genomic_DNA"/>
</dbReference>
<dbReference type="Pfam" id="PF08241">
    <property type="entry name" value="Methyltransf_11"/>
    <property type="match status" value="1"/>
</dbReference>
<accession>A0A212JA19</accession>
<keyword evidence="2" id="KW-0489">Methyltransferase</keyword>
<keyword evidence="2" id="KW-0808">Transferase</keyword>
<protein>
    <submittedName>
        <fullName evidence="2">Methyltransferase type 11</fullName>
    </submittedName>
</protein>
<dbReference type="SUPFAM" id="SSF53335">
    <property type="entry name" value="S-adenosyl-L-methionine-dependent methyltransferases"/>
    <property type="match status" value="1"/>
</dbReference>
<dbReference type="PANTHER" id="PTHR42912:SF80">
    <property type="entry name" value="METHYLTRANSFERASE DOMAIN-CONTAINING PROTEIN"/>
    <property type="match status" value="1"/>
</dbReference>
<evidence type="ECO:0000313" key="2">
    <source>
        <dbReference type="EMBL" id="SBV96272.1"/>
    </source>
</evidence>
<evidence type="ECO:0000259" key="1">
    <source>
        <dbReference type="Pfam" id="PF08241"/>
    </source>
</evidence>
<sequence>MSQVANFYNKIAKIYPVLDMFLQEPKKQLLTRVNQEKQGSLLEIGVGRGDNLPHYKHAPVTGIDVSEGMLAYARKKAPAGCTLRIMDAARLEFPDGSFDYCVISHVLTVVPDPVKVMDEVYRVVKPGGKVFILNHESTGPVREKINQKLAPLSKLLHFSAIFDMGALVDPLKFTLQHKARHGLVPSITLMVLGKNGVAESDKPH</sequence>
<dbReference type="InterPro" id="IPR050508">
    <property type="entry name" value="Methyltransf_Superfamily"/>
</dbReference>
<name>A0A212JA19_9DELT</name>
<dbReference type="InterPro" id="IPR013216">
    <property type="entry name" value="Methyltransf_11"/>
</dbReference>
<reference evidence="2" key="1">
    <citation type="submission" date="2016-04" db="EMBL/GenBank/DDBJ databases">
        <authorList>
            <person name="Evans L.H."/>
            <person name="Alamgir A."/>
            <person name="Owens N."/>
            <person name="Weber N.D."/>
            <person name="Virtaneva K."/>
            <person name="Barbian K."/>
            <person name="Babar A."/>
            <person name="Rosenke K."/>
        </authorList>
    </citation>
    <scope>NUCLEOTIDE SEQUENCE</scope>
    <source>
        <strain evidence="2">86</strain>
    </source>
</reference>
<dbReference type="Gene3D" id="3.40.50.150">
    <property type="entry name" value="Vaccinia Virus protein VP39"/>
    <property type="match status" value="1"/>
</dbReference>
<dbReference type="GO" id="GO:0008757">
    <property type="term" value="F:S-adenosylmethionine-dependent methyltransferase activity"/>
    <property type="evidence" value="ECO:0007669"/>
    <property type="project" value="InterPro"/>
</dbReference>